<dbReference type="InterPro" id="IPR010920">
    <property type="entry name" value="LSM_dom_sf"/>
</dbReference>
<dbReference type="Proteomes" id="UP001140091">
    <property type="component" value="Unassembled WGS sequence"/>
</dbReference>
<dbReference type="SUPFAM" id="SSF50182">
    <property type="entry name" value="Sm-like ribonucleoproteins"/>
    <property type="match status" value="1"/>
</dbReference>
<evidence type="ECO:0000259" key="8">
    <source>
        <dbReference type="PROSITE" id="PS50222"/>
    </source>
</evidence>
<feature type="region of interest" description="Disordered" evidence="6">
    <location>
        <begin position="395"/>
        <end position="438"/>
    </location>
</feature>
<dbReference type="Gene3D" id="2.30.30.60">
    <property type="match status" value="1"/>
</dbReference>
<dbReference type="Pfam" id="PF25886">
    <property type="entry name" value="Msy1"/>
    <property type="match status" value="1"/>
</dbReference>
<evidence type="ECO:0000256" key="6">
    <source>
        <dbReference type="SAM" id="MobiDB-lite"/>
    </source>
</evidence>
<keyword evidence="5 7" id="KW-0472">Membrane</keyword>
<evidence type="ECO:0000313" key="9">
    <source>
        <dbReference type="EMBL" id="KAJ2931260.1"/>
    </source>
</evidence>
<dbReference type="OrthoDB" id="544685at2759"/>
<feature type="region of interest" description="Disordered" evidence="6">
    <location>
        <begin position="1"/>
        <end position="314"/>
    </location>
</feature>
<feature type="compositionally biased region" description="Acidic residues" evidence="6">
    <location>
        <begin position="418"/>
        <end position="430"/>
    </location>
</feature>
<comment type="subcellular location">
    <subcellularLocation>
        <location evidence="1">Membrane</location>
    </subcellularLocation>
</comment>
<keyword evidence="3" id="KW-0106">Calcium</keyword>
<feature type="compositionally biased region" description="Low complexity" evidence="6">
    <location>
        <begin position="408"/>
        <end position="417"/>
    </location>
</feature>
<dbReference type="InterPro" id="IPR002048">
    <property type="entry name" value="EF_hand_dom"/>
</dbReference>
<feature type="transmembrane region" description="Helical" evidence="7">
    <location>
        <begin position="836"/>
        <end position="853"/>
    </location>
</feature>
<protein>
    <recommendedName>
        <fullName evidence="8">EF-hand domain-containing protein</fullName>
    </recommendedName>
</protein>
<feature type="non-terminal residue" evidence="9">
    <location>
        <position position="1"/>
    </location>
</feature>
<evidence type="ECO:0000256" key="3">
    <source>
        <dbReference type="ARBA" id="ARBA00022837"/>
    </source>
</evidence>
<dbReference type="Pfam" id="PF00924">
    <property type="entry name" value="MS_channel_2nd"/>
    <property type="match status" value="1"/>
</dbReference>
<dbReference type="GO" id="GO:0005509">
    <property type="term" value="F:calcium ion binding"/>
    <property type="evidence" value="ECO:0007669"/>
    <property type="project" value="InterPro"/>
</dbReference>
<evidence type="ECO:0000256" key="1">
    <source>
        <dbReference type="ARBA" id="ARBA00004370"/>
    </source>
</evidence>
<evidence type="ECO:0000256" key="2">
    <source>
        <dbReference type="ARBA" id="ARBA00022692"/>
    </source>
</evidence>
<evidence type="ECO:0000313" key="10">
    <source>
        <dbReference type="Proteomes" id="UP001140091"/>
    </source>
</evidence>
<keyword evidence="10" id="KW-1185">Reference proteome</keyword>
<feature type="compositionally biased region" description="Polar residues" evidence="6">
    <location>
        <begin position="213"/>
        <end position="234"/>
    </location>
</feature>
<evidence type="ECO:0000256" key="5">
    <source>
        <dbReference type="ARBA" id="ARBA00023136"/>
    </source>
</evidence>
<keyword evidence="4 7" id="KW-1133">Transmembrane helix</keyword>
<feature type="transmembrane region" description="Helical" evidence="7">
    <location>
        <begin position="550"/>
        <end position="568"/>
    </location>
</feature>
<dbReference type="PROSITE" id="PS50222">
    <property type="entry name" value="EF_HAND_2"/>
    <property type="match status" value="1"/>
</dbReference>
<dbReference type="SMART" id="SM00054">
    <property type="entry name" value="EFh"/>
    <property type="match status" value="1"/>
</dbReference>
<dbReference type="InterPro" id="IPR006685">
    <property type="entry name" value="MscS_channel_2nd"/>
</dbReference>
<proteinExistence type="predicted"/>
<dbReference type="InterPro" id="IPR018247">
    <property type="entry name" value="EF_Hand_1_Ca_BS"/>
</dbReference>
<feature type="region of interest" description="Disordered" evidence="6">
    <location>
        <begin position="654"/>
        <end position="687"/>
    </location>
</feature>
<dbReference type="Gene3D" id="1.10.238.10">
    <property type="entry name" value="EF-hand"/>
    <property type="match status" value="1"/>
</dbReference>
<accession>A0A9W8JAQ9</accession>
<feature type="transmembrane region" description="Helical" evidence="7">
    <location>
        <begin position="503"/>
        <end position="529"/>
    </location>
</feature>
<name>A0A9W8JAQ9_9AGAR</name>
<feature type="compositionally biased region" description="Low complexity" evidence="6">
    <location>
        <begin position="659"/>
        <end position="676"/>
    </location>
</feature>
<feature type="transmembrane region" description="Helical" evidence="7">
    <location>
        <begin position="810"/>
        <end position="830"/>
    </location>
</feature>
<keyword evidence="2 7" id="KW-0812">Transmembrane</keyword>
<reference evidence="9" key="1">
    <citation type="submission" date="2022-06" db="EMBL/GenBank/DDBJ databases">
        <title>Genome Sequence of Candolleomyces eurysporus.</title>
        <authorList>
            <person name="Buettner E."/>
        </authorList>
    </citation>
    <scope>NUCLEOTIDE SEQUENCE</scope>
    <source>
        <strain evidence="9">VTCC 930004</strain>
    </source>
</reference>
<evidence type="ECO:0000256" key="4">
    <source>
        <dbReference type="ARBA" id="ARBA00022989"/>
    </source>
</evidence>
<dbReference type="PROSITE" id="PS00018">
    <property type="entry name" value="EF_HAND_1"/>
    <property type="match status" value="1"/>
</dbReference>
<feature type="transmembrane region" description="Helical" evidence="7">
    <location>
        <begin position="461"/>
        <end position="483"/>
    </location>
</feature>
<feature type="region of interest" description="Disordered" evidence="6">
    <location>
        <begin position="1030"/>
        <end position="1050"/>
    </location>
</feature>
<dbReference type="SUPFAM" id="SSF47473">
    <property type="entry name" value="EF-hand"/>
    <property type="match status" value="1"/>
</dbReference>
<evidence type="ECO:0000256" key="7">
    <source>
        <dbReference type="SAM" id="Phobius"/>
    </source>
</evidence>
<feature type="domain" description="EF-hand" evidence="8">
    <location>
        <begin position="757"/>
        <end position="792"/>
    </location>
</feature>
<organism evidence="9 10">
    <name type="scientific">Candolleomyces eurysporus</name>
    <dbReference type="NCBI Taxonomy" id="2828524"/>
    <lineage>
        <taxon>Eukaryota</taxon>
        <taxon>Fungi</taxon>
        <taxon>Dikarya</taxon>
        <taxon>Basidiomycota</taxon>
        <taxon>Agaricomycotina</taxon>
        <taxon>Agaricomycetes</taxon>
        <taxon>Agaricomycetidae</taxon>
        <taxon>Agaricales</taxon>
        <taxon>Agaricineae</taxon>
        <taxon>Psathyrellaceae</taxon>
        <taxon>Candolleomyces</taxon>
    </lineage>
</organism>
<dbReference type="Pfam" id="PF13405">
    <property type="entry name" value="EF-hand_6"/>
    <property type="match status" value="1"/>
</dbReference>
<dbReference type="EMBL" id="JANBPK010000809">
    <property type="protein sequence ID" value="KAJ2931260.1"/>
    <property type="molecule type" value="Genomic_DNA"/>
</dbReference>
<dbReference type="InterPro" id="IPR023408">
    <property type="entry name" value="MscS_beta-dom_sf"/>
</dbReference>
<dbReference type="InterPro" id="IPR011992">
    <property type="entry name" value="EF-hand-dom_pair"/>
</dbReference>
<gene>
    <name evidence="9" type="ORF">H1R20_g5874</name>
</gene>
<dbReference type="PANTHER" id="PTHR31323">
    <property type="entry name" value="MECHANOSENSITIVE ION CHANNEL PROTEIN MSY2"/>
    <property type="match status" value="1"/>
</dbReference>
<feature type="compositionally biased region" description="Pro residues" evidence="6">
    <location>
        <begin position="24"/>
        <end position="36"/>
    </location>
</feature>
<feature type="region of interest" description="Disordered" evidence="6">
    <location>
        <begin position="334"/>
        <end position="359"/>
    </location>
</feature>
<dbReference type="GO" id="GO:0005262">
    <property type="term" value="F:calcium channel activity"/>
    <property type="evidence" value="ECO:0007669"/>
    <property type="project" value="TreeGrafter"/>
</dbReference>
<dbReference type="GO" id="GO:0006874">
    <property type="term" value="P:intracellular calcium ion homeostasis"/>
    <property type="evidence" value="ECO:0007669"/>
    <property type="project" value="TreeGrafter"/>
</dbReference>
<feature type="compositionally biased region" description="Basic and acidic residues" evidence="6">
    <location>
        <begin position="195"/>
        <end position="208"/>
    </location>
</feature>
<dbReference type="GO" id="GO:0016020">
    <property type="term" value="C:membrane"/>
    <property type="evidence" value="ECO:0007669"/>
    <property type="project" value="UniProtKB-SubCell"/>
</dbReference>
<sequence>MPSFLATPPPHASSSSLRLEFKTPSPPQALPPLPDPPTDDETDNDLRPVRLFNQTANATLKTPKAPGSWMDTPAPTRRRRRYSDSSLSNQSFDRDDVQPPSDLPNFSAMPTPKPPGGWLATPAPPKRQYADQSVETDTEPDTEPPQPEVPPIHTENGLSTPATSLSKAASRYLQTPAAPGAWVQTPAARKSVMKVRFDPDANETREFVGESDASASDMTNGLNSQEAQTQTISPPATPELAGVPLSLSPTRKTPSIRVLDAFGNEQSEEQDQSPKKAKPRASIRVLDSLGQPIDDESIDGSNRSSVSLPPKNRDELLSRVRRGLDELVQEMHEMDRAASLSQSELSRVKELDSASLHAREKRRRLDGELKRNNEEFKDKFSSLRAKTLEIDTQVEAQNIKKPGEAQLSDTDTSSSNESSEEEEFDWEKDDESNSKAEEKIEAKRGRRVWLAFMKLSRPIRVFLIALLGVGVLVTPLIVVNVRFPNTPVKVQVHVWSLWLTINWATSCGTYLLVDAIPHLVVAVTSLFGGQVERLKIQLELVMAVKGWLKLALDITWAWVALSVIRAIYHPPYSYWSVINKVMQAFFAAGIVVLVEKLFLHFVAINFHQQALADRLTENQLGLRALDHLSRSPYSRKGQRSQHAYQSSLELLSNGHKRGSSGNSPSSSSPNTGKGSKYPASIFSKGRRGGRGMATVIVDQLGEAIGQVALKNSKFNKDVDLVGAHSARRLARKLFAALSDVYPPRSHLVVEDFYPYFRSTAEAHDAFAIFDKDGNGDISKKEMREAVQRIYQERKSLVAGLKDVGSIVAKLDGVLLTVALLIILFICLLIFKKNNTLASLVPLATVVLGFSFIFGNSAQTLFESLIFIFSTHVFDVGDLVMIDDQILFVKEFGLFATTFKRVDGQEIIAPNSLLASSKLVHNLRRSKSMWETTTLMVSYNTPIELIEQLKIKIGAYISTNSREWSGFALNIDKMEYQNALHLIVAIEHRANWQDWGGRWTRRNAFMRFLKTVLEELDIRYTMPVQPVLLPSSNGRPPMPPTQATPVASAPSPNPSLGNAGYFQAGALRERAGVSYGESIPLIPEQTPDWCVSRIVEWCKLAGLETYDDNKEMDVTTITSGGKVLVLDIDFKFNRADPLRPYVTVSRVKISYAITSQASGSSAKALGSLTLDDFLQRTIQAFLTEAQRKNDIRDPPKASQMGKNILLQLQYLVMVDRLADRPNDGGLQWFIGLDEIYPALEAFAQREAAAIASSSSQKDAALDIFLHRSHALPLPYLLSPSQSFLVYLSPKAYLSLLRNKSEENHSDNPFPIDIPLKQIRQALSNSTDGATIGTLLLVQSPSPMPTLPMSISTFVRPMFPLVTSGPGLDYTFPQLTDTQLLATPGTPMYEWVLDFTNNGKTTGIVMGQSRMKEIETVINPFSLEPSPAALGHLGSFDSESWVDLLLNSDGKTSEYYTALYTSPTLPYPPLKLRLTSPNEPGFRLERVPVQNLREVWGILEIVREQCWLNETLLGCSWKPEEAVVSEELPVDAGGKSEAELQSILSGTYTPQILPVNIYLPNQVVSFDPLSVAEPQRPKIIMTSPERPPITGLVEIAISFDEAKQRGISVEVRGAVGADIKMDVLEEASRRGGIFGIPGRIWLGSHSSSQ</sequence>
<dbReference type="InterPro" id="IPR058650">
    <property type="entry name" value="Msy1/2-like"/>
</dbReference>
<comment type="caution">
    <text evidence="9">The sequence shown here is derived from an EMBL/GenBank/DDBJ whole genome shotgun (WGS) entry which is preliminary data.</text>
</comment>
<feature type="compositionally biased region" description="Polar residues" evidence="6">
    <location>
        <begin position="156"/>
        <end position="167"/>
    </location>
</feature>
<dbReference type="PANTHER" id="PTHR31323:SF11">
    <property type="entry name" value="EF-HAND DOMAIN-CONTAINING PROTEIN"/>
    <property type="match status" value="1"/>
</dbReference>
<dbReference type="CDD" id="cd00051">
    <property type="entry name" value="EFh"/>
    <property type="match status" value="1"/>
</dbReference>